<proteinExistence type="predicted"/>
<organism evidence="1 2">
    <name type="scientific">Trifolium pratense</name>
    <name type="common">Red clover</name>
    <dbReference type="NCBI Taxonomy" id="57577"/>
    <lineage>
        <taxon>Eukaryota</taxon>
        <taxon>Viridiplantae</taxon>
        <taxon>Streptophyta</taxon>
        <taxon>Embryophyta</taxon>
        <taxon>Tracheophyta</taxon>
        <taxon>Spermatophyta</taxon>
        <taxon>Magnoliopsida</taxon>
        <taxon>eudicotyledons</taxon>
        <taxon>Gunneridae</taxon>
        <taxon>Pentapetalae</taxon>
        <taxon>rosids</taxon>
        <taxon>fabids</taxon>
        <taxon>Fabales</taxon>
        <taxon>Fabaceae</taxon>
        <taxon>Papilionoideae</taxon>
        <taxon>50 kb inversion clade</taxon>
        <taxon>NPAAA clade</taxon>
        <taxon>Hologalegina</taxon>
        <taxon>IRL clade</taxon>
        <taxon>Trifolieae</taxon>
        <taxon>Trifolium</taxon>
    </lineage>
</organism>
<dbReference type="InterPro" id="IPR027443">
    <property type="entry name" value="IPNS-like_sf"/>
</dbReference>
<dbReference type="Proteomes" id="UP000236291">
    <property type="component" value="Unassembled WGS sequence"/>
</dbReference>
<gene>
    <name evidence="1" type="ORF">L195_g044012</name>
</gene>
<evidence type="ECO:0000313" key="1">
    <source>
        <dbReference type="EMBL" id="PNX87912.1"/>
    </source>
</evidence>
<dbReference type="SUPFAM" id="SSF51197">
    <property type="entry name" value="Clavaminate synthase-like"/>
    <property type="match status" value="1"/>
</dbReference>
<dbReference type="AlphaFoldDB" id="A0A2K3MAV9"/>
<accession>A0A2K3MAV9</accession>
<reference evidence="1 2" key="1">
    <citation type="journal article" date="2014" name="Am. J. Bot.">
        <title>Genome assembly and annotation for red clover (Trifolium pratense; Fabaceae).</title>
        <authorList>
            <person name="Istvanek J."/>
            <person name="Jaros M."/>
            <person name="Krenek A."/>
            <person name="Repkova J."/>
        </authorList>
    </citation>
    <scope>NUCLEOTIDE SEQUENCE [LARGE SCALE GENOMIC DNA]</scope>
    <source>
        <strain evidence="2">cv. Tatra</strain>
        <tissue evidence="1">Young leaves</tissue>
    </source>
</reference>
<dbReference type="Gene3D" id="2.60.120.330">
    <property type="entry name" value="B-lactam Antibiotic, Isopenicillin N Synthase, Chain"/>
    <property type="match status" value="1"/>
</dbReference>
<name>A0A2K3MAV9_TRIPR</name>
<evidence type="ECO:0000313" key="2">
    <source>
        <dbReference type="Proteomes" id="UP000236291"/>
    </source>
</evidence>
<sequence>MEIEKFNLFSYVNGVHNGDDYIQQCGEITRALQEHGVILVEDPRFHENLNREVVSTMQTFFSNIGGVQHGLVEQGKSAFHVDKRLTEEELEMMPVEYHHSPVAIDDEEVAMNFHYSWEMGKEIKEKEPNHFSKTVRTMANTMLETVNVVSEMVGLGLGLPKHTL</sequence>
<dbReference type="EMBL" id="ASHM01055116">
    <property type="protein sequence ID" value="PNX87912.1"/>
    <property type="molecule type" value="Genomic_DNA"/>
</dbReference>
<protein>
    <submittedName>
        <fullName evidence="1">Uncharacterized protein</fullName>
    </submittedName>
</protein>
<reference evidence="1 2" key="2">
    <citation type="journal article" date="2017" name="Front. Plant Sci.">
        <title>Gene Classification and Mining of Molecular Markers Useful in Red Clover (Trifolium pratense) Breeding.</title>
        <authorList>
            <person name="Istvanek J."/>
            <person name="Dluhosova J."/>
            <person name="Dluhos P."/>
            <person name="Patkova L."/>
            <person name="Nedelnik J."/>
            <person name="Repkova J."/>
        </authorList>
    </citation>
    <scope>NUCLEOTIDE SEQUENCE [LARGE SCALE GENOMIC DNA]</scope>
    <source>
        <strain evidence="2">cv. Tatra</strain>
        <tissue evidence="1">Young leaves</tissue>
    </source>
</reference>
<comment type="caution">
    <text evidence="1">The sequence shown here is derived from an EMBL/GenBank/DDBJ whole genome shotgun (WGS) entry which is preliminary data.</text>
</comment>